<dbReference type="OrthoDB" id="7274689at2"/>
<proteinExistence type="predicted"/>
<gene>
    <name evidence="2" type="ORF">HUE56_29905</name>
</gene>
<dbReference type="RefSeq" id="WP_109155066.1">
    <property type="nucleotide sequence ID" value="NZ_BSOV01000001.1"/>
</dbReference>
<feature type="domain" description="DUF5983" evidence="1">
    <location>
        <begin position="85"/>
        <end position="167"/>
    </location>
</feature>
<protein>
    <recommendedName>
        <fullName evidence="1">DUF5983 domain-containing protein</fullName>
    </recommendedName>
</protein>
<accession>A0A6N1ATM3</accession>
<dbReference type="InterPro" id="IPR046025">
    <property type="entry name" value="DUF5983"/>
</dbReference>
<keyword evidence="3" id="KW-1185">Reference proteome</keyword>
<dbReference type="Pfam" id="PF19419">
    <property type="entry name" value="DUF5983"/>
    <property type="match status" value="1"/>
</dbReference>
<name>A0A6N1ATM3_9PROT</name>
<evidence type="ECO:0000313" key="3">
    <source>
        <dbReference type="Proteomes" id="UP000509702"/>
    </source>
</evidence>
<evidence type="ECO:0000259" key="1">
    <source>
        <dbReference type="Pfam" id="PF19419"/>
    </source>
</evidence>
<sequence>MNKHFDTVFALAETSPGFDDAANRSEIIQAKRELAAYAGLQAAAEALIGAWGKGNLSQPMQAIQKAVDAFSALSSLPAPGHVRKFLDLSTAHLDAEGRDHLEQGGEGMVVYPTAYGWFVYVSEPDALASYTVPQCLLDILDRARQLGCDYVLLDCDAEEDSELPTFDEAGAVEVPEAPPQQPEPVAEVVADASNFCAEPGTPPWDEAWAALVAEFGDPVCLSTDGCHSWQYLGTTQKPDGTWKHIFRHRSLSAAGGQRTYREYPATPPAR</sequence>
<dbReference type="Proteomes" id="UP000509702">
    <property type="component" value="Plasmid unnamed7"/>
</dbReference>
<geneLocation type="plasmid" evidence="2 3">
    <name>unnamed7</name>
</geneLocation>
<evidence type="ECO:0000313" key="2">
    <source>
        <dbReference type="EMBL" id="QKS54719.1"/>
    </source>
</evidence>
<keyword evidence="2" id="KW-0614">Plasmid</keyword>
<dbReference type="EMBL" id="CP054622">
    <property type="protein sequence ID" value="QKS54719.1"/>
    <property type="molecule type" value="Genomic_DNA"/>
</dbReference>
<dbReference type="KEGG" id="aoz:HUE56_29905"/>
<dbReference type="AlphaFoldDB" id="A0A6N1ATM3"/>
<reference evidence="2 3" key="1">
    <citation type="submission" date="2020-06" db="EMBL/GenBank/DDBJ databases">
        <title>Complete genome of Azosprillum oryzae KACC14407.</title>
        <authorList>
            <person name="Kim M."/>
            <person name="Park Y.-J."/>
            <person name="Shin J.-H."/>
        </authorList>
    </citation>
    <scope>NUCLEOTIDE SEQUENCE [LARGE SCALE GENOMIC DNA]</scope>
    <source>
        <strain evidence="2 3">KACC 14407</strain>
        <plasmid evidence="2 3">unnamed7</plasmid>
    </source>
</reference>
<organism evidence="2 3">
    <name type="scientific">Azospirillum oryzae</name>
    <dbReference type="NCBI Taxonomy" id="286727"/>
    <lineage>
        <taxon>Bacteria</taxon>
        <taxon>Pseudomonadati</taxon>
        <taxon>Pseudomonadota</taxon>
        <taxon>Alphaproteobacteria</taxon>
        <taxon>Rhodospirillales</taxon>
        <taxon>Azospirillaceae</taxon>
        <taxon>Azospirillum</taxon>
    </lineage>
</organism>